<dbReference type="AlphaFoldDB" id="A0A2T2NZ15"/>
<dbReference type="PANTHER" id="PTHR23235">
    <property type="entry name" value="KRUEPPEL-LIKE TRANSCRIPTION FACTOR"/>
    <property type="match status" value="1"/>
</dbReference>
<organism evidence="8 9">
    <name type="scientific">Corynespora cassiicola Philippines</name>
    <dbReference type="NCBI Taxonomy" id="1448308"/>
    <lineage>
        <taxon>Eukaryota</taxon>
        <taxon>Fungi</taxon>
        <taxon>Dikarya</taxon>
        <taxon>Ascomycota</taxon>
        <taxon>Pezizomycotina</taxon>
        <taxon>Dothideomycetes</taxon>
        <taxon>Pleosporomycetidae</taxon>
        <taxon>Pleosporales</taxon>
        <taxon>Corynesporascaceae</taxon>
        <taxon>Corynespora</taxon>
    </lineage>
</organism>
<gene>
    <name evidence="8" type="ORF">BS50DRAFT_570193</name>
</gene>
<dbReference type="SUPFAM" id="SSF57667">
    <property type="entry name" value="beta-beta-alpha zinc fingers"/>
    <property type="match status" value="1"/>
</dbReference>
<accession>A0A2T2NZ15</accession>
<protein>
    <recommendedName>
        <fullName evidence="7">C2H2-type domain-containing protein</fullName>
    </recommendedName>
</protein>
<dbReference type="STRING" id="1448308.A0A2T2NZ15"/>
<keyword evidence="9" id="KW-1185">Reference proteome</keyword>
<evidence type="ECO:0000256" key="4">
    <source>
        <dbReference type="ARBA" id="ARBA00022833"/>
    </source>
</evidence>
<dbReference type="Proteomes" id="UP000240883">
    <property type="component" value="Unassembled WGS sequence"/>
</dbReference>
<reference evidence="8 9" key="1">
    <citation type="journal article" date="2018" name="Front. Microbiol.">
        <title>Genome-Wide Analysis of Corynespora cassiicola Leaf Fall Disease Putative Effectors.</title>
        <authorList>
            <person name="Lopez D."/>
            <person name="Ribeiro S."/>
            <person name="Label P."/>
            <person name="Fumanal B."/>
            <person name="Venisse J.S."/>
            <person name="Kohler A."/>
            <person name="de Oliveira R.R."/>
            <person name="Labutti K."/>
            <person name="Lipzen A."/>
            <person name="Lail K."/>
            <person name="Bauer D."/>
            <person name="Ohm R.A."/>
            <person name="Barry K.W."/>
            <person name="Spatafora J."/>
            <person name="Grigoriev I.V."/>
            <person name="Martin F.M."/>
            <person name="Pujade-Renaud V."/>
        </authorList>
    </citation>
    <scope>NUCLEOTIDE SEQUENCE [LARGE SCALE GENOMIC DNA]</scope>
    <source>
        <strain evidence="8 9">Philippines</strain>
    </source>
</reference>
<evidence type="ECO:0000256" key="5">
    <source>
        <dbReference type="PROSITE-ProRule" id="PRU00042"/>
    </source>
</evidence>
<dbReference type="Gene3D" id="3.30.160.60">
    <property type="entry name" value="Classic Zinc Finger"/>
    <property type="match status" value="2"/>
</dbReference>
<dbReference type="PROSITE" id="PS00028">
    <property type="entry name" value="ZINC_FINGER_C2H2_1"/>
    <property type="match status" value="1"/>
</dbReference>
<dbReference type="FunFam" id="3.30.160.60:FF:000100">
    <property type="entry name" value="Zinc finger 45-like"/>
    <property type="match status" value="1"/>
</dbReference>
<evidence type="ECO:0000313" key="8">
    <source>
        <dbReference type="EMBL" id="PSN70664.1"/>
    </source>
</evidence>
<dbReference type="EMBL" id="KZ678131">
    <property type="protein sequence ID" value="PSN70664.1"/>
    <property type="molecule type" value="Genomic_DNA"/>
</dbReference>
<sequence length="376" mass="41899">MSAPTSSPKSNLVPIFADHANAIEPQLALSYGQNGGVNHWQSQQATSMEPRGVVSSHDTGNITSSAAPTPLYPTLRSSSAGPLPDQWFLPQTSDENFSPDGWIMGGPTYHSPVSSDMCIPSPHTPVYFKPEPSDECWGSTMAGPGSSPYYSTTVKPELALLSQEWEDGSSTPSSIASGVLDPGSPASSFSELSGGEDLTLGISSPEFFDAQALHEYPYTRYQAPMLGSSTYPRVRISRHPRRRYNTRLHQIAGHIGHRIPLEHHFPLEHLQRTDRKEYHCDFVSPDTGARCERSFGRPEHLKRHLKTHSGEKPFECLICDRPFNRRDNCHDHYWTHVERPGKTGRNGRMSIAGIAEKTKDPRLVEWLEKKMAERKK</sequence>
<feature type="region of interest" description="Disordered" evidence="6">
    <location>
        <begin position="165"/>
        <end position="193"/>
    </location>
</feature>
<evidence type="ECO:0000256" key="1">
    <source>
        <dbReference type="ARBA" id="ARBA00022723"/>
    </source>
</evidence>
<feature type="compositionally biased region" description="Polar residues" evidence="6">
    <location>
        <begin position="56"/>
        <end position="67"/>
    </location>
</feature>
<evidence type="ECO:0000256" key="2">
    <source>
        <dbReference type="ARBA" id="ARBA00022737"/>
    </source>
</evidence>
<dbReference type="GO" id="GO:0008270">
    <property type="term" value="F:zinc ion binding"/>
    <property type="evidence" value="ECO:0007669"/>
    <property type="project" value="UniProtKB-KW"/>
</dbReference>
<evidence type="ECO:0000256" key="3">
    <source>
        <dbReference type="ARBA" id="ARBA00022771"/>
    </source>
</evidence>
<dbReference type="OrthoDB" id="10018191at2759"/>
<evidence type="ECO:0000256" key="6">
    <source>
        <dbReference type="SAM" id="MobiDB-lite"/>
    </source>
</evidence>
<feature type="domain" description="C2H2-type" evidence="7">
    <location>
        <begin position="314"/>
        <end position="341"/>
    </location>
</feature>
<feature type="domain" description="C2H2-type" evidence="7">
    <location>
        <begin position="278"/>
        <end position="313"/>
    </location>
</feature>
<dbReference type="InterPro" id="IPR036236">
    <property type="entry name" value="Znf_C2H2_sf"/>
</dbReference>
<dbReference type="PROSITE" id="PS50157">
    <property type="entry name" value="ZINC_FINGER_C2H2_2"/>
    <property type="match status" value="2"/>
</dbReference>
<proteinExistence type="predicted"/>
<keyword evidence="4" id="KW-0862">Zinc</keyword>
<keyword evidence="2" id="KW-0677">Repeat</keyword>
<name>A0A2T2NZ15_CORCC</name>
<evidence type="ECO:0000313" key="9">
    <source>
        <dbReference type="Proteomes" id="UP000240883"/>
    </source>
</evidence>
<feature type="region of interest" description="Disordered" evidence="6">
    <location>
        <begin position="51"/>
        <end position="70"/>
    </location>
</feature>
<keyword evidence="1" id="KW-0479">Metal-binding</keyword>
<dbReference type="InterPro" id="IPR013087">
    <property type="entry name" value="Znf_C2H2_type"/>
</dbReference>
<evidence type="ECO:0000259" key="7">
    <source>
        <dbReference type="PROSITE" id="PS50157"/>
    </source>
</evidence>
<keyword evidence="3 5" id="KW-0863">Zinc-finger</keyword>